<keyword evidence="6" id="KW-0732">Signal</keyword>
<evidence type="ECO:0000313" key="8">
    <source>
        <dbReference type="EMBL" id="TCK71760.1"/>
    </source>
</evidence>
<gene>
    <name evidence="8" type="ORF">C7378_3050</name>
</gene>
<dbReference type="GO" id="GO:0046872">
    <property type="term" value="F:metal ion binding"/>
    <property type="evidence" value="ECO:0007669"/>
    <property type="project" value="UniProtKB-KW"/>
</dbReference>
<comment type="caution">
    <text evidence="8">The sequence shown here is derived from an EMBL/GenBank/DDBJ whole genome shotgun (WGS) entry which is preliminary data.</text>
</comment>
<keyword evidence="5" id="KW-0472">Membrane</keyword>
<sequence length="298" mass="32601">MQAFTPIRTRIAACLGLLLFAICSAAPAQVSDYGQKQMGDPARDHLPSVLGKVSITQKLNTQVPLDETFRDETGKTVKLGDYFGRRPVILALVYYSCPILCSEELEGLVGALEMVKFDPGKDFNVVVVSIDPSETPELAAKKKAYYLQRYGRPGTGDGFHFLTGQEPAIRALAAATGFGYTRVQGPDGKLNQFAHASSIELLTPEGKISQYYLGVEYSPRDIQLGLVEASHNKIGTPVDDILTYCYRYDPQRNRRSLVVARIVQAGCLMTMLALGSFMVVNFRRDIRAGGHSGTRANG</sequence>
<feature type="signal peptide" evidence="6">
    <location>
        <begin position="1"/>
        <end position="28"/>
    </location>
</feature>
<evidence type="ECO:0000313" key="9">
    <source>
        <dbReference type="Proteomes" id="UP000295210"/>
    </source>
</evidence>
<feature type="binding site" evidence="3">
    <location>
        <position position="101"/>
    </location>
    <ligand>
        <name>Cu cation</name>
        <dbReference type="ChEBI" id="CHEBI:23378"/>
    </ligand>
</feature>
<dbReference type="InterPro" id="IPR003782">
    <property type="entry name" value="SCO1/SenC"/>
</dbReference>
<protein>
    <submittedName>
        <fullName evidence="8">Protein SCO1/2</fullName>
    </submittedName>
</protein>
<evidence type="ECO:0000256" key="3">
    <source>
        <dbReference type="PIRSR" id="PIRSR603782-1"/>
    </source>
</evidence>
<dbReference type="OrthoDB" id="9786756at2"/>
<keyword evidence="4" id="KW-1015">Disulfide bond</keyword>
<keyword evidence="5" id="KW-1133">Transmembrane helix</keyword>
<accession>A0A4R1L403</accession>
<dbReference type="InterPro" id="IPR013766">
    <property type="entry name" value="Thioredoxin_domain"/>
</dbReference>
<reference evidence="8 9" key="1">
    <citation type="submission" date="2019-03" db="EMBL/GenBank/DDBJ databases">
        <title>Genomic Encyclopedia of Type Strains, Phase IV (KMG-IV): sequencing the most valuable type-strain genomes for metagenomic binning, comparative biology and taxonomic classification.</title>
        <authorList>
            <person name="Goeker M."/>
        </authorList>
    </citation>
    <scope>NUCLEOTIDE SEQUENCE [LARGE SCALE GENOMIC DNA]</scope>
    <source>
        <strain evidence="8 9">DSM 103428</strain>
    </source>
</reference>
<dbReference type="EMBL" id="SMGK01000005">
    <property type="protein sequence ID" value="TCK71760.1"/>
    <property type="molecule type" value="Genomic_DNA"/>
</dbReference>
<name>A0A4R1L403_9BACT</name>
<keyword evidence="5" id="KW-0812">Transmembrane</keyword>
<dbReference type="SUPFAM" id="SSF52833">
    <property type="entry name" value="Thioredoxin-like"/>
    <property type="match status" value="1"/>
</dbReference>
<organism evidence="8 9">
    <name type="scientific">Acidipila rosea</name>
    <dbReference type="NCBI Taxonomy" id="768535"/>
    <lineage>
        <taxon>Bacteria</taxon>
        <taxon>Pseudomonadati</taxon>
        <taxon>Acidobacteriota</taxon>
        <taxon>Terriglobia</taxon>
        <taxon>Terriglobales</taxon>
        <taxon>Acidobacteriaceae</taxon>
        <taxon>Acidipila</taxon>
    </lineage>
</organism>
<evidence type="ECO:0000259" key="7">
    <source>
        <dbReference type="PROSITE" id="PS51352"/>
    </source>
</evidence>
<comment type="similarity">
    <text evidence="1">Belongs to the SCO1/2 family.</text>
</comment>
<keyword evidence="9" id="KW-1185">Reference proteome</keyword>
<feature type="chain" id="PRO_5020722937" evidence="6">
    <location>
        <begin position="29"/>
        <end position="298"/>
    </location>
</feature>
<dbReference type="PROSITE" id="PS51352">
    <property type="entry name" value="THIOREDOXIN_2"/>
    <property type="match status" value="1"/>
</dbReference>
<dbReference type="AlphaFoldDB" id="A0A4R1L403"/>
<feature type="binding site" evidence="3">
    <location>
        <position position="97"/>
    </location>
    <ligand>
        <name>Cu cation</name>
        <dbReference type="ChEBI" id="CHEBI:23378"/>
    </ligand>
</feature>
<dbReference type="PANTHER" id="PTHR12151:SF8">
    <property type="entry name" value="THIOREDOXIN DOMAIN-CONTAINING PROTEIN"/>
    <property type="match status" value="1"/>
</dbReference>
<dbReference type="PANTHER" id="PTHR12151">
    <property type="entry name" value="ELECTRON TRANSPORT PROTIN SCO1/SENC FAMILY MEMBER"/>
    <property type="match status" value="1"/>
</dbReference>
<keyword evidence="2 3" id="KW-0186">Copper</keyword>
<evidence type="ECO:0000256" key="4">
    <source>
        <dbReference type="PIRSR" id="PIRSR603782-2"/>
    </source>
</evidence>
<dbReference type="RefSeq" id="WP_131998557.1">
    <property type="nucleotide sequence ID" value="NZ_SMGK01000005.1"/>
</dbReference>
<dbReference type="InterPro" id="IPR036249">
    <property type="entry name" value="Thioredoxin-like_sf"/>
</dbReference>
<feature type="binding site" evidence="3">
    <location>
        <position position="195"/>
    </location>
    <ligand>
        <name>Cu cation</name>
        <dbReference type="ChEBI" id="CHEBI:23378"/>
    </ligand>
</feature>
<dbReference type="Pfam" id="PF02630">
    <property type="entry name" value="SCO1-SenC"/>
    <property type="match status" value="1"/>
</dbReference>
<evidence type="ECO:0000256" key="1">
    <source>
        <dbReference type="ARBA" id="ARBA00010996"/>
    </source>
</evidence>
<evidence type="ECO:0000256" key="2">
    <source>
        <dbReference type="ARBA" id="ARBA00023008"/>
    </source>
</evidence>
<proteinExistence type="inferred from homology"/>
<evidence type="ECO:0000256" key="6">
    <source>
        <dbReference type="SAM" id="SignalP"/>
    </source>
</evidence>
<dbReference type="CDD" id="cd02968">
    <property type="entry name" value="SCO"/>
    <property type="match status" value="1"/>
</dbReference>
<keyword evidence="3" id="KW-0479">Metal-binding</keyword>
<feature type="domain" description="Thioredoxin" evidence="7">
    <location>
        <begin position="57"/>
        <end position="232"/>
    </location>
</feature>
<dbReference type="Proteomes" id="UP000295210">
    <property type="component" value="Unassembled WGS sequence"/>
</dbReference>
<feature type="transmembrane region" description="Helical" evidence="5">
    <location>
        <begin position="262"/>
        <end position="282"/>
    </location>
</feature>
<evidence type="ECO:0000256" key="5">
    <source>
        <dbReference type="SAM" id="Phobius"/>
    </source>
</evidence>
<dbReference type="Gene3D" id="3.40.30.10">
    <property type="entry name" value="Glutaredoxin"/>
    <property type="match status" value="1"/>
</dbReference>
<feature type="disulfide bond" description="Redox-active" evidence="4">
    <location>
        <begin position="97"/>
        <end position="101"/>
    </location>
</feature>